<feature type="region of interest" description="Disordered" evidence="1">
    <location>
        <begin position="1"/>
        <end position="32"/>
    </location>
</feature>
<dbReference type="AlphaFoldDB" id="A0A9D6QP87"/>
<dbReference type="Proteomes" id="UP000807850">
    <property type="component" value="Unassembled WGS sequence"/>
</dbReference>
<name>A0A9D6QP87_UNCEI</name>
<protein>
    <submittedName>
        <fullName evidence="2">Uncharacterized protein</fullName>
    </submittedName>
</protein>
<evidence type="ECO:0000313" key="3">
    <source>
        <dbReference type="Proteomes" id="UP000807850"/>
    </source>
</evidence>
<dbReference type="EMBL" id="JACQAY010000170">
    <property type="protein sequence ID" value="MBI3539694.1"/>
    <property type="molecule type" value="Genomic_DNA"/>
</dbReference>
<feature type="compositionally biased region" description="Basic and acidic residues" evidence="1">
    <location>
        <begin position="1"/>
        <end position="13"/>
    </location>
</feature>
<sequence length="51" mass="5920">LRRFEREVAESPRRPNVRGPSARGPNVRGPNVRGVINRFRALLFPDPRRRA</sequence>
<gene>
    <name evidence="2" type="ORF">HY076_05425</name>
</gene>
<feature type="non-terminal residue" evidence="2">
    <location>
        <position position="1"/>
    </location>
</feature>
<organism evidence="2 3">
    <name type="scientific">Eiseniibacteriota bacterium</name>
    <dbReference type="NCBI Taxonomy" id="2212470"/>
    <lineage>
        <taxon>Bacteria</taxon>
        <taxon>Candidatus Eiseniibacteriota</taxon>
    </lineage>
</organism>
<accession>A0A9D6QP87</accession>
<evidence type="ECO:0000256" key="1">
    <source>
        <dbReference type="SAM" id="MobiDB-lite"/>
    </source>
</evidence>
<proteinExistence type="predicted"/>
<comment type="caution">
    <text evidence="2">The sequence shown here is derived from an EMBL/GenBank/DDBJ whole genome shotgun (WGS) entry which is preliminary data.</text>
</comment>
<evidence type="ECO:0000313" key="2">
    <source>
        <dbReference type="EMBL" id="MBI3539694.1"/>
    </source>
</evidence>
<reference evidence="2" key="1">
    <citation type="submission" date="2020-07" db="EMBL/GenBank/DDBJ databases">
        <title>Huge and variable diversity of episymbiotic CPR bacteria and DPANN archaea in groundwater ecosystems.</title>
        <authorList>
            <person name="He C.Y."/>
            <person name="Keren R."/>
            <person name="Whittaker M."/>
            <person name="Farag I.F."/>
            <person name="Doudna J."/>
            <person name="Cate J.H.D."/>
            <person name="Banfield J.F."/>
        </authorList>
    </citation>
    <scope>NUCLEOTIDE SEQUENCE</scope>
    <source>
        <strain evidence="2">NC_groundwater_928_Pr1_S-0.2um_72_17</strain>
    </source>
</reference>